<keyword evidence="8" id="KW-1185">Reference proteome</keyword>
<evidence type="ECO:0000256" key="5">
    <source>
        <dbReference type="PROSITE-ProRule" id="PRU01023"/>
    </source>
</evidence>
<evidence type="ECO:0000313" key="7">
    <source>
        <dbReference type="EMBL" id="ATY31254.1"/>
    </source>
</evidence>
<dbReference type="InterPro" id="IPR023267">
    <property type="entry name" value="RCMT"/>
</dbReference>
<accession>A0A2K8ME58</accession>
<feature type="domain" description="SAM-dependent MTase RsmB/NOP-type" evidence="6">
    <location>
        <begin position="102"/>
        <end position="394"/>
    </location>
</feature>
<feature type="binding site" evidence="5">
    <location>
        <position position="283"/>
    </location>
    <ligand>
        <name>S-adenosyl-L-methionine</name>
        <dbReference type="ChEBI" id="CHEBI:59789"/>
    </ligand>
</feature>
<feature type="active site" description="Nucleophile" evidence="5">
    <location>
        <position position="336"/>
    </location>
</feature>
<dbReference type="Pfam" id="PF01189">
    <property type="entry name" value="Methyltr_RsmB-F"/>
    <property type="match status" value="1"/>
</dbReference>
<feature type="binding site" evidence="5">
    <location>
        <position position="235"/>
    </location>
    <ligand>
        <name>S-adenosyl-L-methionine</name>
        <dbReference type="ChEBI" id="CHEBI:59789"/>
    </ligand>
</feature>
<name>A0A2K8ME58_9SPHN</name>
<comment type="caution">
    <text evidence="5">Lacks conserved residue(s) required for the propagation of feature annotation.</text>
</comment>
<dbReference type="Proteomes" id="UP000229081">
    <property type="component" value="Chromosome"/>
</dbReference>
<comment type="similarity">
    <text evidence="5">Belongs to the class I-like SAM-binding methyltransferase superfamily. RsmB/NOP family.</text>
</comment>
<dbReference type="PROSITE" id="PS51686">
    <property type="entry name" value="SAM_MT_RSMB_NOP"/>
    <property type="match status" value="1"/>
</dbReference>
<dbReference type="PANTHER" id="PTHR22807:SF53">
    <property type="entry name" value="RIBOSOMAL RNA SMALL SUBUNIT METHYLTRANSFERASE B-RELATED"/>
    <property type="match status" value="1"/>
</dbReference>
<keyword evidence="3 5" id="KW-0949">S-adenosyl-L-methionine</keyword>
<dbReference type="AlphaFoldDB" id="A0A2K8ME58"/>
<organism evidence="7 8">
    <name type="scientific">Sphingomonas psychrotolerans</name>
    <dbReference type="NCBI Taxonomy" id="1327635"/>
    <lineage>
        <taxon>Bacteria</taxon>
        <taxon>Pseudomonadati</taxon>
        <taxon>Pseudomonadota</taxon>
        <taxon>Alphaproteobacteria</taxon>
        <taxon>Sphingomonadales</taxon>
        <taxon>Sphingomonadaceae</taxon>
        <taxon>Sphingomonas</taxon>
    </lineage>
</organism>
<evidence type="ECO:0000256" key="3">
    <source>
        <dbReference type="ARBA" id="ARBA00022691"/>
    </source>
</evidence>
<keyword evidence="2 5" id="KW-0808">Transferase</keyword>
<evidence type="ECO:0000256" key="4">
    <source>
        <dbReference type="ARBA" id="ARBA00022884"/>
    </source>
</evidence>
<dbReference type="InterPro" id="IPR029063">
    <property type="entry name" value="SAM-dependent_MTases_sf"/>
</dbReference>
<gene>
    <name evidence="7" type="ORF">CVN68_04045</name>
</gene>
<reference evidence="7 8" key="1">
    <citation type="submission" date="2017-11" db="EMBL/GenBank/DDBJ databases">
        <title>Complete genome sequence of Sphingomonas sp. Strain Cra20, a psychrotolerant potential plant growth promoting rhizobacteria.</title>
        <authorList>
            <person name="Luo Y."/>
        </authorList>
    </citation>
    <scope>NUCLEOTIDE SEQUENCE [LARGE SCALE GENOMIC DNA]</scope>
    <source>
        <strain evidence="7 8">Cra20</strain>
    </source>
</reference>
<dbReference type="InterPro" id="IPR049560">
    <property type="entry name" value="MeTrfase_RsmB-F_NOP2_cat"/>
</dbReference>
<dbReference type="KEGG" id="sphc:CVN68_04045"/>
<dbReference type="CDD" id="cd02440">
    <property type="entry name" value="AdoMet_MTases"/>
    <property type="match status" value="1"/>
</dbReference>
<keyword evidence="1 5" id="KW-0489">Methyltransferase</keyword>
<dbReference type="PANTHER" id="PTHR22807">
    <property type="entry name" value="NOP2 YEAST -RELATED NOL1/NOP2/FMU SUN DOMAIN-CONTAINING"/>
    <property type="match status" value="1"/>
</dbReference>
<evidence type="ECO:0000259" key="6">
    <source>
        <dbReference type="PROSITE" id="PS51686"/>
    </source>
</evidence>
<dbReference type="OrthoDB" id="9810297at2"/>
<dbReference type="PRINTS" id="PR02008">
    <property type="entry name" value="RCMTFAMILY"/>
</dbReference>
<evidence type="ECO:0000256" key="2">
    <source>
        <dbReference type="ARBA" id="ARBA00022679"/>
    </source>
</evidence>
<dbReference type="InterPro" id="IPR001678">
    <property type="entry name" value="MeTrfase_RsmB-F_NOP2_dom"/>
</dbReference>
<dbReference type="GO" id="GO:0008173">
    <property type="term" value="F:RNA methyltransferase activity"/>
    <property type="evidence" value="ECO:0007669"/>
    <property type="project" value="InterPro"/>
</dbReference>
<dbReference type="RefSeq" id="WP_100281065.1">
    <property type="nucleotide sequence ID" value="NZ_CP024923.1"/>
</dbReference>
<dbReference type="EMBL" id="CP024923">
    <property type="protein sequence ID" value="ATY31254.1"/>
    <property type="molecule type" value="Genomic_DNA"/>
</dbReference>
<proteinExistence type="inferred from homology"/>
<dbReference type="Gene3D" id="3.40.50.150">
    <property type="entry name" value="Vaccinia Virus protein VP39"/>
    <property type="match status" value="1"/>
</dbReference>
<dbReference type="GO" id="GO:0003723">
    <property type="term" value="F:RNA binding"/>
    <property type="evidence" value="ECO:0007669"/>
    <property type="project" value="UniProtKB-UniRule"/>
</dbReference>
<evidence type="ECO:0000313" key="8">
    <source>
        <dbReference type="Proteomes" id="UP000229081"/>
    </source>
</evidence>
<keyword evidence="4 5" id="KW-0694">RNA-binding</keyword>
<dbReference type="SUPFAM" id="SSF53335">
    <property type="entry name" value="S-adenosyl-L-methionine-dependent methyltransferases"/>
    <property type="match status" value="1"/>
</dbReference>
<dbReference type="GO" id="GO:0001510">
    <property type="term" value="P:RNA methylation"/>
    <property type="evidence" value="ECO:0007669"/>
    <property type="project" value="InterPro"/>
</dbReference>
<sequence length="395" mass="41996">MTPAARTQAAIELLDRIIAAARDQGAAADTLIARWFAERRYAGSKDRRAVRELVYDAIRLCGERPESGRAAMLALVKQQPDIADTFDGSPYGPASIAPDEATATAGHAPGWLIKKLRASDIGIDEQAALLGRAPLDIRVNRLKATRDEIESELPGAEPLAFAPDALRLPHDTKVDQLPAHAAGLLEVQDSGSQLVTLAAGARAGQHVVDLCAGGGGKTLALAALMANQGSILACDIDRGRLQRLPDRAARAGVTIAETRLLNPNREAEQLGDQEARADVVFVDAPCSGTGTWRRNPEARWRLSHQRLDKLVATQRHIMGLAAHLVRPGGALVYVVCSVLDDEGAGQVAAFLNAFPGWTAETPAPGAGRPRGAGLRLTPLADSTDGFFVAKIMRPW</sequence>
<protein>
    <submittedName>
        <fullName evidence="7">RNA methyltransferase</fullName>
    </submittedName>
</protein>
<evidence type="ECO:0000256" key="1">
    <source>
        <dbReference type="ARBA" id="ARBA00022603"/>
    </source>
</evidence>